<dbReference type="GeneID" id="92043026"/>
<keyword evidence="3" id="KW-1185">Reference proteome</keyword>
<protein>
    <submittedName>
        <fullName evidence="2">Uncharacterized protein</fullName>
    </submittedName>
</protein>
<comment type="caution">
    <text evidence="2">The sequence shown here is derived from an EMBL/GenBank/DDBJ whole genome shotgun (WGS) entry which is preliminary data.</text>
</comment>
<reference evidence="2 3" key="1">
    <citation type="submission" date="2023-01" db="EMBL/GenBank/DDBJ databases">
        <title>Analysis of 21 Apiospora genomes using comparative genomics revels a genus with tremendous synthesis potential of carbohydrate active enzymes and secondary metabolites.</title>
        <authorList>
            <person name="Sorensen T."/>
        </authorList>
    </citation>
    <scope>NUCLEOTIDE SEQUENCE [LARGE SCALE GENOMIC DNA]</scope>
    <source>
        <strain evidence="2 3">CBS 114990</strain>
    </source>
</reference>
<name>A0ABR1WPH1_9PEZI</name>
<proteinExistence type="predicted"/>
<feature type="compositionally biased region" description="Polar residues" evidence="1">
    <location>
        <begin position="294"/>
        <end position="307"/>
    </location>
</feature>
<feature type="compositionally biased region" description="Polar residues" evidence="1">
    <location>
        <begin position="317"/>
        <end position="333"/>
    </location>
</feature>
<dbReference type="EMBL" id="JAQQWN010000005">
    <property type="protein sequence ID" value="KAK8084380.1"/>
    <property type="molecule type" value="Genomic_DNA"/>
</dbReference>
<gene>
    <name evidence="2" type="ORF">PG997_005651</name>
</gene>
<evidence type="ECO:0000313" key="3">
    <source>
        <dbReference type="Proteomes" id="UP001433268"/>
    </source>
</evidence>
<feature type="compositionally biased region" description="Polar residues" evidence="1">
    <location>
        <begin position="87"/>
        <end position="103"/>
    </location>
</feature>
<evidence type="ECO:0000256" key="1">
    <source>
        <dbReference type="SAM" id="MobiDB-lite"/>
    </source>
</evidence>
<evidence type="ECO:0000313" key="2">
    <source>
        <dbReference type="EMBL" id="KAK8084380.1"/>
    </source>
</evidence>
<accession>A0ABR1WPH1</accession>
<feature type="region of interest" description="Disordered" evidence="1">
    <location>
        <begin position="1"/>
        <end position="103"/>
    </location>
</feature>
<dbReference type="RefSeq" id="XP_066668889.1">
    <property type="nucleotide sequence ID" value="XM_066809966.1"/>
</dbReference>
<feature type="compositionally biased region" description="Basic residues" evidence="1">
    <location>
        <begin position="20"/>
        <end position="29"/>
    </location>
</feature>
<feature type="region of interest" description="Disordered" evidence="1">
    <location>
        <begin position="243"/>
        <end position="333"/>
    </location>
</feature>
<sequence>MTRNQGLRDNSQDQRWPWTRGRRAGRHQFRPTASYATSNASWLDPQGSAHGRQRQSVQRPLPGIQNPAARQFGQDRNKDGQQLYERPSNTARTSGLSMASGTPVQEGSVCRICKVGRHIPARCIMVLPGTGMSNFCPICPHMDNHTLDNCDHLAEYLADENLLTTLHRRMGPRRVGLPPVYTKLICINKLTRYLGMSMKLLPWSVEHAKKIWQDERETLLDSLDYKSDATLPPSCLELGRENITTHQTRSPCRNGKTPRRSGSNTFALPANQIPAAPPANGTADTIKREEDDSGTSLSTANVEQNTAEGPKADDSMNMGQRETHTATVSSAQAELSHVGQAAVEDSAVRDSSQLNALQQVVTRL</sequence>
<organism evidence="2 3">
    <name type="scientific">Apiospora hydei</name>
    <dbReference type="NCBI Taxonomy" id="1337664"/>
    <lineage>
        <taxon>Eukaryota</taxon>
        <taxon>Fungi</taxon>
        <taxon>Dikarya</taxon>
        <taxon>Ascomycota</taxon>
        <taxon>Pezizomycotina</taxon>
        <taxon>Sordariomycetes</taxon>
        <taxon>Xylariomycetidae</taxon>
        <taxon>Amphisphaeriales</taxon>
        <taxon>Apiosporaceae</taxon>
        <taxon>Apiospora</taxon>
    </lineage>
</organism>
<dbReference type="Proteomes" id="UP001433268">
    <property type="component" value="Unassembled WGS sequence"/>
</dbReference>